<dbReference type="RefSeq" id="XP_018854815.1">
    <property type="nucleotide sequence ID" value="XM_018999270.1"/>
</dbReference>
<reference evidence="2" key="1">
    <citation type="submission" date="2025-08" db="UniProtKB">
        <authorList>
            <consortium name="RefSeq"/>
        </authorList>
    </citation>
    <scope>IDENTIFICATION</scope>
    <source>
        <tissue evidence="2">Leaves</tissue>
    </source>
</reference>
<name>A0A2I4HF79_JUGRE</name>
<proteinExistence type="predicted"/>
<dbReference type="Gramene" id="Jr06_09180_p1">
    <property type="protein sequence ID" value="cds.Jr06_09180_p1"/>
    <property type="gene ID" value="Jr06_09180"/>
</dbReference>
<evidence type="ECO:0000313" key="2">
    <source>
        <dbReference type="RefSeq" id="XP_018854815.1"/>
    </source>
</evidence>
<dbReference type="AlphaFoldDB" id="A0A2I4HF79"/>
<dbReference type="PANTHER" id="PTHR37610:SF100">
    <property type="entry name" value="COPIA-LIKE POLYPROTEIN_RETROTRANSPOSON"/>
    <property type="match status" value="1"/>
</dbReference>
<protein>
    <submittedName>
        <fullName evidence="2">Uncharacterized protein LOC109016918</fullName>
    </submittedName>
</protein>
<dbReference type="GeneID" id="109016918"/>
<organism evidence="1 2">
    <name type="scientific">Juglans regia</name>
    <name type="common">English walnut</name>
    <dbReference type="NCBI Taxonomy" id="51240"/>
    <lineage>
        <taxon>Eukaryota</taxon>
        <taxon>Viridiplantae</taxon>
        <taxon>Streptophyta</taxon>
        <taxon>Embryophyta</taxon>
        <taxon>Tracheophyta</taxon>
        <taxon>Spermatophyta</taxon>
        <taxon>Magnoliopsida</taxon>
        <taxon>eudicotyledons</taxon>
        <taxon>Gunneridae</taxon>
        <taxon>Pentapetalae</taxon>
        <taxon>rosids</taxon>
        <taxon>fabids</taxon>
        <taxon>Fagales</taxon>
        <taxon>Juglandaceae</taxon>
        <taxon>Juglans</taxon>
    </lineage>
</organism>
<dbReference type="KEGG" id="jre:109016918"/>
<dbReference type="OrthoDB" id="5544992at2759"/>
<sequence>MPQSITDVSLPYFLHFGDHPSSLLVSTPLTYDSHLTWKRAMKMALNAKKKLGFINGSLTKPTDPLTNARLWDCCNNMVLSWLLNSVDKSLVSSLIYHQNARVVWIDLEARFSQSNNSKNFKLKRDITTLRQDSMSISNYYTIIISYWDELNMLQSIPP</sequence>
<evidence type="ECO:0000313" key="1">
    <source>
        <dbReference type="Proteomes" id="UP000235220"/>
    </source>
</evidence>
<dbReference type="Pfam" id="PF14244">
    <property type="entry name" value="Retrotran_gag_3"/>
    <property type="match status" value="1"/>
</dbReference>
<dbReference type="Proteomes" id="UP000235220">
    <property type="component" value="Chromosome 6"/>
</dbReference>
<dbReference type="InterPro" id="IPR029472">
    <property type="entry name" value="Copia-like_N"/>
</dbReference>
<accession>A0A2I4HF79</accession>
<keyword evidence="1" id="KW-1185">Reference proteome</keyword>
<gene>
    <name evidence="2" type="primary">LOC109016918</name>
</gene>
<dbReference type="PANTHER" id="PTHR37610">
    <property type="entry name" value="CCHC-TYPE DOMAIN-CONTAINING PROTEIN"/>
    <property type="match status" value="1"/>
</dbReference>